<comment type="caution">
    <text evidence="2">The sequence shown here is derived from an EMBL/GenBank/DDBJ whole genome shotgun (WGS) entry which is preliminary data.</text>
</comment>
<dbReference type="EMBL" id="JBIASD010000014">
    <property type="protein sequence ID" value="MFF3668223.1"/>
    <property type="molecule type" value="Genomic_DNA"/>
</dbReference>
<name>A0ABW6STL7_9ACTN</name>
<dbReference type="RefSeq" id="WP_387413672.1">
    <property type="nucleotide sequence ID" value="NZ_CP191998.1"/>
</dbReference>
<reference evidence="2 3" key="1">
    <citation type="submission" date="2024-10" db="EMBL/GenBank/DDBJ databases">
        <title>The Natural Products Discovery Center: Release of the First 8490 Sequenced Strains for Exploring Actinobacteria Biosynthetic Diversity.</title>
        <authorList>
            <person name="Kalkreuter E."/>
            <person name="Kautsar S.A."/>
            <person name="Yang D."/>
            <person name="Bader C.D."/>
            <person name="Teijaro C.N."/>
            <person name="Fluegel L."/>
            <person name="Davis C.M."/>
            <person name="Simpson J.R."/>
            <person name="Lauterbach L."/>
            <person name="Steele A.D."/>
            <person name="Gui C."/>
            <person name="Meng S."/>
            <person name="Li G."/>
            <person name="Viehrig K."/>
            <person name="Ye F."/>
            <person name="Su P."/>
            <person name="Kiefer A.F."/>
            <person name="Nichols A."/>
            <person name="Cepeda A.J."/>
            <person name="Yan W."/>
            <person name="Fan B."/>
            <person name="Jiang Y."/>
            <person name="Adhikari A."/>
            <person name="Zheng C.-J."/>
            <person name="Schuster L."/>
            <person name="Cowan T.M."/>
            <person name="Smanski M.J."/>
            <person name="Chevrette M.G."/>
            <person name="De Carvalho L.P.S."/>
            <person name="Shen B."/>
        </authorList>
    </citation>
    <scope>NUCLEOTIDE SEQUENCE [LARGE SCALE GENOMIC DNA]</scope>
    <source>
        <strain evidence="2 3">NPDC002173</strain>
    </source>
</reference>
<evidence type="ECO:0000313" key="2">
    <source>
        <dbReference type="EMBL" id="MFF3668223.1"/>
    </source>
</evidence>
<dbReference type="InterPro" id="IPR025164">
    <property type="entry name" value="Toastrack_DUF4097"/>
</dbReference>
<sequence>MRRKNIAVLGLALGLGLAISACDLRFGSYTERETLTYDVGEKVTAMTVRTGGGDVTVNASDRSDIRVTETVHWSGNKPRDGHRVNGDTLDLEYDCNRCGVDYRIEIPRALNVKIDTGAGDITLRSLGGPLELHSGTGDVEATGLASRKVSAQTGTGDVRLKFTAAPEDVSAEAGTGDAMLWLPAEKYDVTAEAGIGKRTIEVDNGSSSPRKVLVTSGVGDAKVLKI</sequence>
<dbReference type="PROSITE" id="PS51257">
    <property type="entry name" value="PROKAR_LIPOPROTEIN"/>
    <property type="match status" value="1"/>
</dbReference>
<accession>A0ABW6STL7</accession>
<proteinExistence type="predicted"/>
<evidence type="ECO:0000259" key="1">
    <source>
        <dbReference type="Pfam" id="PF13349"/>
    </source>
</evidence>
<keyword evidence="3" id="KW-1185">Reference proteome</keyword>
<dbReference type="Gene3D" id="2.160.20.120">
    <property type="match status" value="1"/>
</dbReference>
<gene>
    <name evidence="2" type="ORF">ACFYXI_21800</name>
</gene>
<dbReference type="Pfam" id="PF13349">
    <property type="entry name" value="DUF4097"/>
    <property type="match status" value="1"/>
</dbReference>
<protein>
    <submittedName>
        <fullName evidence="2">DUF4097 family beta strand repeat-containing protein</fullName>
    </submittedName>
</protein>
<dbReference type="Proteomes" id="UP001602013">
    <property type="component" value="Unassembled WGS sequence"/>
</dbReference>
<organism evidence="2 3">
    <name type="scientific">Microtetraspora malaysiensis</name>
    <dbReference type="NCBI Taxonomy" id="161358"/>
    <lineage>
        <taxon>Bacteria</taxon>
        <taxon>Bacillati</taxon>
        <taxon>Actinomycetota</taxon>
        <taxon>Actinomycetes</taxon>
        <taxon>Streptosporangiales</taxon>
        <taxon>Streptosporangiaceae</taxon>
        <taxon>Microtetraspora</taxon>
    </lineage>
</organism>
<evidence type="ECO:0000313" key="3">
    <source>
        <dbReference type="Proteomes" id="UP001602013"/>
    </source>
</evidence>
<feature type="domain" description="DUF4097" evidence="1">
    <location>
        <begin position="109"/>
        <end position="222"/>
    </location>
</feature>